<dbReference type="InterPro" id="IPR000595">
    <property type="entry name" value="cNMP-bd_dom"/>
</dbReference>
<feature type="compositionally biased region" description="Polar residues" evidence="1">
    <location>
        <begin position="11"/>
        <end position="37"/>
    </location>
</feature>
<reference evidence="5" key="1">
    <citation type="journal article" date="2023" name="Commun. Biol.">
        <title>Genome analysis of Parmales, the sister group of diatoms, reveals the evolutionary specialization of diatoms from phago-mixotrophs to photoautotrophs.</title>
        <authorList>
            <person name="Ban H."/>
            <person name="Sato S."/>
            <person name="Yoshikawa S."/>
            <person name="Yamada K."/>
            <person name="Nakamura Y."/>
            <person name="Ichinomiya M."/>
            <person name="Sato N."/>
            <person name="Blanc-Mathieu R."/>
            <person name="Endo H."/>
            <person name="Kuwata A."/>
            <person name="Ogata H."/>
        </authorList>
    </citation>
    <scope>NUCLEOTIDE SEQUENCE [LARGE SCALE GENOMIC DNA]</scope>
</reference>
<dbReference type="SUPFAM" id="SSF51206">
    <property type="entry name" value="cAMP-binding domain-like"/>
    <property type="match status" value="1"/>
</dbReference>
<dbReference type="InterPro" id="IPR018488">
    <property type="entry name" value="cNMP-bd_CS"/>
</dbReference>
<sequence>MPKEGDGTEPLNPSTSNGSSSLQSDVNDHNTNPNTGSAGEGQAILKPKQRPRVSFRQTEKDAPPSPKTLNNMVGNAPLDSSGGSDSDKDSNNRAPTKANNMGNERSTRGNASRKGPKEPPTNLRQNGEYDDPPWWYRYIPEHIKTFFLRDIKILHEEDSNKAIFTKQSSRASFIKVQKQKQLYKFILHPESQYRLFWDIVTALLVLVLIWLIPFYIGFNTWSSDTMNALSVFMDVWFICDVFLNFRTGFVDHGATIMDSNKIAKHYLKSWFVIDFFASVPWEVFVGSSEEVDKKITNKAQRKSVKMSKYFKIPKLLRMARLLRAFNKYARFYALTLVILGMLVSLHVGACLVAKVLEICTAEFWVDLDGDGVYSMVSNDVQDPCEGDSVFNLYAEAIYVCFSIMVGMSPAGGTLGGAKGIKEKGAVTITQALKSYTDGYFDWEHGYTMYLLTVFLMMGGIFEMSMVVGHIGLLLRDRHLASAVFRSKLDRVKEELKYYGVPWVLQNRVLAYYDYMWVNQKQYDDKITLLTDKGMSGDLRGKLALHMYKDVVQGVSLFSRVDDTFLSKVCMELQTRVFLPGDWIILKGDIGSELYIISRGVCQVFLRDPWEIVTQGDIENEKEILLSNGQFFGEISLLMEVRRTTSVQAKTICEVNVLVQEVFEEILRESPDFADEMKQLIVKRKIENFKKLHNTQASLEERELIEDAVNEAIESRQLMIGDYAERNGEEGEGGGGYDLPGSIPETASLPVRLAHAGRSPSGIALSNMGGAGFMQAHTAEVEAHAQDHLQPINEGSSSSGVSASPVSPTSKLSKAMTASSTRTFDSEGAAPVRDLSGMRQGTTRGFGGMVTDDMLNNDDVVSQQLGLLQERIDKIYAMLTTKLGRVR</sequence>
<dbReference type="Pfam" id="PF00027">
    <property type="entry name" value="cNMP_binding"/>
    <property type="match status" value="1"/>
</dbReference>
<dbReference type="Gene3D" id="1.10.287.70">
    <property type="match status" value="1"/>
</dbReference>
<dbReference type="PROSITE" id="PS50042">
    <property type="entry name" value="CNMP_BINDING_3"/>
    <property type="match status" value="1"/>
</dbReference>
<dbReference type="SMART" id="SM00100">
    <property type="entry name" value="cNMP"/>
    <property type="match status" value="1"/>
</dbReference>
<dbReference type="OrthoDB" id="421226at2759"/>
<dbReference type="GO" id="GO:0003254">
    <property type="term" value="P:regulation of membrane depolarization"/>
    <property type="evidence" value="ECO:0007669"/>
    <property type="project" value="TreeGrafter"/>
</dbReference>
<feature type="transmembrane region" description="Helical" evidence="2">
    <location>
        <begin position="195"/>
        <end position="216"/>
    </location>
</feature>
<dbReference type="InterPro" id="IPR014710">
    <property type="entry name" value="RmlC-like_jellyroll"/>
</dbReference>
<evidence type="ECO:0000259" key="3">
    <source>
        <dbReference type="PROSITE" id="PS50042"/>
    </source>
</evidence>
<feature type="compositionally biased region" description="Polar residues" evidence="1">
    <location>
        <begin position="92"/>
        <end position="110"/>
    </location>
</feature>
<feature type="region of interest" description="Disordered" evidence="1">
    <location>
        <begin position="790"/>
        <end position="839"/>
    </location>
</feature>
<dbReference type="Gene3D" id="2.60.120.10">
    <property type="entry name" value="Jelly Rolls"/>
    <property type="match status" value="1"/>
</dbReference>
<dbReference type="PANTHER" id="PTHR45689">
    <property type="entry name" value="I[[H]] CHANNEL, ISOFORM E"/>
    <property type="match status" value="1"/>
</dbReference>
<feature type="region of interest" description="Disordered" evidence="1">
    <location>
        <begin position="1"/>
        <end position="126"/>
    </location>
</feature>
<evidence type="ECO:0000313" key="4">
    <source>
        <dbReference type="EMBL" id="GMI39092.1"/>
    </source>
</evidence>
<dbReference type="GO" id="GO:0035725">
    <property type="term" value="P:sodium ion transmembrane transport"/>
    <property type="evidence" value="ECO:0007669"/>
    <property type="project" value="TreeGrafter"/>
</dbReference>
<protein>
    <recommendedName>
        <fullName evidence="3">Cyclic nucleotide-binding domain-containing protein</fullName>
    </recommendedName>
</protein>
<gene>
    <name evidence="4" type="ORF">TrCOL_g3409</name>
</gene>
<organism evidence="4 5">
    <name type="scientific">Triparma columacea</name>
    <dbReference type="NCBI Taxonomy" id="722753"/>
    <lineage>
        <taxon>Eukaryota</taxon>
        <taxon>Sar</taxon>
        <taxon>Stramenopiles</taxon>
        <taxon>Ochrophyta</taxon>
        <taxon>Bolidophyceae</taxon>
        <taxon>Parmales</taxon>
        <taxon>Triparmaceae</taxon>
        <taxon>Triparma</taxon>
    </lineage>
</organism>
<evidence type="ECO:0000256" key="2">
    <source>
        <dbReference type="SAM" id="Phobius"/>
    </source>
</evidence>
<dbReference type="InterPro" id="IPR051413">
    <property type="entry name" value="K/Na_HCN_channel"/>
</dbReference>
<dbReference type="Proteomes" id="UP001165065">
    <property type="component" value="Unassembled WGS sequence"/>
</dbReference>
<dbReference type="GO" id="GO:0098855">
    <property type="term" value="C:HCN channel complex"/>
    <property type="evidence" value="ECO:0007669"/>
    <property type="project" value="TreeGrafter"/>
</dbReference>
<name>A0A9W7L908_9STRA</name>
<feature type="transmembrane region" description="Helical" evidence="2">
    <location>
        <begin position="448"/>
        <end position="474"/>
    </location>
</feature>
<dbReference type="PANTHER" id="PTHR45689:SF13">
    <property type="entry name" value="CYCLIC NUCLEOTIDE-BINDING DOMAIN-CONTAINING PROTEIN"/>
    <property type="match status" value="1"/>
</dbReference>
<dbReference type="GO" id="GO:0005249">
    <property type="term" value="F:voltage-gated potassium channel activity"/>
    <property type="evidence" value="ECO:0007669"/>
    <property type="project" value="TreeGrafter"/>
</dbReference>
<dbReference type="InterPro" id="IPR018490">
    <property type="entry name" value="cNMP-bd_dom_sf"/>
</dbReference>
<feature type="transmembrane region" description="Helical" evidence="2">
    <location>
        <begin position="331"/>
        <end position="356"/>
    </location>
</feature>
<feature type="compositionally biased region" description="Low complexity" evidence="1">
    <location>
        <begin position="794"/>
        <end position="809"/>
    </location>
</feature>
<feature type="domain" description="Cyclic nucleotide-binding" evidence="3">
    <location>
        <begin position="556"/>
        <end position="683"/>
    </location>
</feature>
<dbReference type="PROSITE" id="PS00888">
    <property type="entry name" value="CNMP_BINDING_1"/>
    <property type="match status" value="1"/>
</dbReference>
<accession>A0A9W7L908</accession>
<keyword evidence="2" id="KW-0472">Membrane</keyword>
<keyword evidence="2" id="KW-0812">Transmembrane</keyword>
<dbReference type="EMBL" id="BRYA01000097">
    <property type="protein sequence ID" value="GMI39092.1"/>
    <property type="molecule type" value="Genomic_DNA"/>
</dbReference>
<proteinExistence type="predicted"/>
<keyword evidence="5" id="KW-1185">Reference proteome</keyword>
<dbReference type="Gene3D" id="1.10.287.630">
    <property type="entry name" value="Helix hairpin bin"/>
    <property type="match status" value="1"/>
</dbReference>
<dbReference type="CDD" id="cd00038">
    <property type="entry name" value="CAP_ED"/>
    <property type="match status" value="1"/>
</dbReference>
<evidence type="ECO:0000313" key="5">
    <source>
        <dbReference type="Proteomes" id="UP001165065"/>
    </source>
</evidence>
<comment type="caution">
    <text evidence="4">The sequence shown here is derived from an EMBL/GenBank/DDBJ whole genome shotgun (WGS) entry which is preliminary data.</text>
</comment>
<dbReference type="AlphaFoldDB" id="A0A9W7L908"/>
<evidence type="ECO:0000256" key="1">
    <source>
        <dbReference type="SAM" id="MobiDB-lite"/>
    </source>
</evidence>
<dbReference type="SUPFAM" id="SSF81324">
    <property type="entry name" value="Voltage-gated potassium channels"/>
    <property type="match status" value="1"/>
</dbReference>
<keyword evidence="2" id="KW-1133">Transmembrane helix</keyword>